<dbReference type="Proteomes" id="UP001499933">
    <property type="component" value="Unassembled WGS sequence"/>
</dbReference>
<evidence type="ECO:0000256" key="5">
    <source>
        <dbReference type="ARBA" id="ARBA00022989"/>
    </source>
</evidence>
<feature type="transmembrane region" description="Helical" evidence="8">
    <location>
        <begin position="447"/>
        <end position="468"/>
    </location>
</feature>
<dbReference type="Pfam" id="PF13440">
    <property type="entry name" value="Polysacc_synt_3"/>
    <property type="match status" value="1"/>
</dbReference>
<keyword evidence="10" id="KW-1185">Reference proteome</keyword>
<evidence type="ECO:0000256" key="3">
    <source>
        <dbReference type="ARBA" id="ARBA00022475"/>
    </source>
</evidence>
<feature type="transmembrane region" description="Helical" evidence="8">
    <location>
        <begin position="417"/>
        <end position="441"/>
    </location>
</feature>
<keyword evidence="4 8" id="KW-0812">Transmembrane</keyword>
<evidence type="ECO:0000256" key="7">
    <source>
        <dbReference type="SAM" id="MobiDB-lite"/>
    </source>
</evidence>
<name>A0ABN2Q7A0_9MICO</name>
<dbReference type="CDD" id="cd13127">
    <property type="entry name" value="MATE_tuaB_like"/>
    <property type="match status" value="1"/>
</dbReference>
<feature type="transmembrane region" description="Helical" evidence="8">
    <location>
        <begin position="182"/>
        <end position="201"/>
    </location>
</feature>
<feature type="transmembrane region" description="Helical" evidence="8">
    <location>
        <begin position="330"/>
        <end position="352"/>
    </location>
</feature>
<feature type="transmembrane region" description="Helical" evidence="8">
    <location>
        <begin position="361"/>
        <end position="381"/>
    </location>
</feature>
<dbReference type="InterPro" id="IPR050833">
    <property type="entry name" value="Poly_Biosynth_Transport"/>
</dbReference>
<dbReference type="RefSeq" id="WP_344090377.1">
    <property type="nucleotide sequence ID" value="NZ_BAAAOG010000001.1"/>
</dbReference>
<accession>A0ABN2Q7A0</accession>
<evidence type="ECO:0000256" key="6">
    <source>
        <dbReference type="ARBA" id="ARBA00023136"/>
    </source>
</evidence>
<feature type="transmembrane region" description="Helical" evidence="8">
    <location>
        <begin position="289"/>
        <end position="310"/>
    </location>
</feature>
<feature type="transmembrane region" description="Helical" evidence="8">
    <location>
        <begin position="151"/>
        <end position="176"/>
    </location>
</feature>
<feature type="transmembrane region" description="Helical" evidence="8">
    <location>
        <begin position="87"/>
        <end position="108"/>
    </location>
</feature>
<feature type="transmembrane region" description="Helical" evidence="8">
    <location>
        <begin position="21"/>
        <end position="41"/>
    </location>
</feature>
<reference evidence="9 10" key="1">
    <citation type="journal article" date="2019" name="Int. J. Syst. Evol. Microbiol.">
        <title>The Global Catalogue of Microorganisms (GCM) 10K type strain sequencing project: providing services to taxonomists for standard genome sequencing and annotation.</title>
        <authorList>
            <consortium name="The Broad Institute Genomics Platform"/>
            <consortium name="The Broad Institute Genome Sequencing Center for Infectious Disease"/>
            <person name="Wu L."/>
            <person name="Ma J."/>
        </authorList>
    </citation>
    <scope>NUCLEOTIDE SEQUENCE [LARGE SCALE GENOMIC DNA]</scope>
    <source>
        <strain evidence="9 10">JCM 14901</strain>
    </source>
</reference>
<keyword evidence="5 8" id="KW-1133">Transmembrane helix</keyword>
<organism evidence="9 10">
    <name type="scientific">Microbacterium deminutum</name>
    <dbReference type="NCBI Taxonomy" id="344164"/>
    <lineage>
        <taxon>Bacteria</taxon>
        <taxon>Bacillati</taxon>
        <taxon>Actinomycetota</taxon>
        <taxon>Actinomycetes</taxon>
        <taxon>Micrococcales</taxon>
        <taxon>Microbacteriaceae</taxon>
        <taxon>Microbacterium</taxon>
    </lineage>
</organism>
<evidence type="ECO:0000256" key="8">
    <source>
        <dbReference type="SAM" id="Phobius"/>
    </source>
</evidence>
<evidence type="ECO:0000256" key="1">
    <source>
        <dbReference type="ARBA" id="ARBA00004651"/>
    </source>
</evidence>
<keyword evidence="6 8" id="KW-0472">Membrane</keyword>
<comment type="caution">
    <text evidence="9">The sequence shown here is derived from an EMBL/GenBank/DDBJ whole genome shotgun (WGS) entry which is preliminary data.</text>
</comment>
<feature type="region of interest" description="Disordered" evidence="7">
    <location>
        <begin position="534"/>
        <end position="555"/>
    </location>
</feature>
<feature type="transmembrane region" description="Helical" evidence="8">
    <location>
        <begin position="213"/>
        <end position="233"/>
    </location>
</feature>
<proteinExistence type="inferred from homology"/>
<dbReference type="PANTHER" id="PTHR30250">
    <property type="entry name" value="PST FAMILY PREDICTED COLANIC ACID TRANSPORTER"/>
    <property type="match status" value="1"/>
</dbReference>
<dbReference type="PANTHER" id="PTHR30250:SF10">
    <property type="entry name" value="LIPOPOLYSACCHARIDE BIOSYNTHESIS PROTEIN WZXC"/>
    <property type="match status" value="1"/>
</dbReference>
<gene>
    <name evidence="9" type="ORF">GCM10009776_02610</name>
</gene>
<feature type="transmembrane region" description="Helical" evidence="8">
    <location>
        <begin position="387"/>
        <end position="405"/>
    </location>
</feature>
<protein>
    <submittedName>
        <fullName evidence="9">Lipopolysaccharide biosynthesis protein</fullName>
    </submittedName>
</protein>
<evidence type="ECO:0000313" key="10">
    <source>
        <dbReference type="Proteomes" id="UP001499933"/>
    </source>
</evidence>
<dbReference type="EMBL" id="BAAAOG010000001">
    <property type="protein sequence ID" value="GAA1944291.1"/>
    <property type="molecule type" value="Genomic_DNA"/>
</dbReference>
<keyword evidence="3" id="KW-1003">Cell membrane</keyword>
<feature type="transmembrane region" description="Helical" evidence="8">
    <location>
        <begin position="120"/>
        <end position="139"/>
    </location>
</feature>
<comment type="similarity">
    <text evidence="2">Belongs to the polysaccharide synthase family.</text>
</comment>
<evidence type="ECO:0000313" key="9">
    <source>
        <dbReference type="EMBL" id="GAA1944291.1"/>
    </source>
</evidence>
<evidence type="ECO:0000256" key="4">
    <source>
        <dbReference type="ARBA" id="ARBA00022692"/>
    </source>
</evidence>
<feature type="transmembrane region" description="Helical" evidence="8">
    <location>
        <begin position="253"/>
        <end position="277"/>
    </location>
</feature>
<comment type="subcellular location">
    <subcellularLocation>
        <location evidence="1">Cell membrane</location>
        <topology evidence="1">Multi-pass membrane protein</topology>
    </subcellularLocation>
</comment>
<sequence>MTATGAPSLGASASRGASITIAGQVVRIVVQLAGIMILARLLTPGDYGLVAMVTAVIGVGELVRDFGLSSAAIQAATLSRGQKNNLFWINASIGVGLALLTAGASWPIADFYGDPRLQPITAALSVTFLFNGLSTQFRADLSRSLQFGRLVIVDTGAQVLGLAIGLGLAFAGAGYWSLVGQAVAQALAALVLLIFLAAWFPGWMSRREPMRGLLRYGVNMFGTQLLIYASSNVDSIVIGARSGAGALGLYNRAFQLMMLPLLQLNAPATRVALPVLSRLQDDRDRYARFITFGQSALLTVIGAVLALLGAQADSIVRIMLGTQWLGTVPVFRILLVAGFFQAAGYAVYWVFLSKGLMRQNLYYSLVTRPLMIAAILIGSIWGMYGVAIGYSASIVVMWPLSLLWIRRVSDAPVGAMFANGARAVVVFGAGCLVSALATVAIPEELPFVRVIVGGMVVLGWVALVALVWPRFRRDVLDLLSARRFFRRARSSGPVADGGRAEAAGIPRLDTDAEFDIFPTDPALRADLEDQELRREAAAAAGKPNLRVDDEGDTRP</sequence>
<feature type="compositionally biased region" description="Basic and acidic residues" evidence="7">
    <location>
        <begin position="545"/>
        <end position="555"/>
    </location>
</feature>
<evidence type="ECO:0000256" key="2">
    <source>
        <dbReference type="ARBA" id="ARBA00007430"/>
    </source>
</evidence>